<dbReference type="Proteomes" id="UP000295293">
    <property type="component" value="Unassembled WGS sequence"/>
</dbReference>
<sequence>MRAVLRQLMRQIRREQEIAIRLLPADDGLTPFRVATV</sequence>
<name>A0A4V3DL25_9GAMM</name>
<dbReference type="EMBL" id="SNZH01000025">
    <property type="protein sequence ID" value="TDR37383.1"/>
    <property type="molecule type" value="Genomic_DNA"/>
</dbReference>
<evidence type="ECO:0000313" key="1">
    <source>
        <dbReference type="EMBL" id="TDR37383.1"/>
    </source>
</evidence>
<protein>
    <submittedName>
        <fullName evidence="1">Uncharacterized protein</fullName>
    </submittedName>
</protein>
<accession>A0A4V3DL25</accession>
<organism evidence="1 2">
    <name type="scientific">Tahibacter aquaticus</name>
    <dbReference type="NCBI Taxonomy" id="520092"/>
    <lineage>
        <taxon>Bacteria</taxon>
        <taxon>Pseudomonadati</taxon>
        <taxon>Pseudomonadota</taxon>
        <taxon>Gammaproteobacteria</taxon>
        <taxon>Lysobacterales</taxon>
        <taxon>Rhodanobacteraceae</taxon>
        <taxon>Tahibacter</taxon>
    </lineage>
</organism>
<dbReference type="AlphaFoldDB" id="A0A4V3DL25"/>
<evidence type="ECO:0000313" key="2">
    <source>
        <dbReference type="Proteomes" id="UP000295293"/>
    </source>
</evidence>
<reference evidence="1 2" key="1">
    <citation type="submission" date="2019-03" db="EMBL/GenBank/DDBJ databases">
        <title>Genomic Encyclopedia of Type Strains, Phase IV (KMG-IV): sequencing the most valuable type-strain genomes for metagenomic binning, comparative biology and taxonomic classification.</title>
        <authorList>
            <person name="Goeker M."/>
        </authorList>
    </citation>
    <scope>NUCLEOTIDE SEQUENCE [LARGE SCALE GENOMIC DNA]</scope>
    <source>
        <strain evidence="1 2">DSM 21667</strain>
    </source>
</reference>
<proteinExistence type="predicted"/>
<keyword evidence="2" id="KW-1185">Reference proteome</keyword>
<gene>
    <name evidence="1" type="ORF">DFR29_12545</name>
</gene>
<comment type="caution">
    <text evidence="1">The sequence shown here is derived from an EMBL/GenBank/DDBJ whole genome shotgun (WGS) entry which is preliminary data.</text>
</comment>